<reference evidence="3 4" key="1">
    <citation type="submission" date="2018-08" db="EMBL/GenBank/DDBJ databases">
        <title>Recombination of ecologically and evolutionarily significant loci maintains genetic cohesion in the Pseudomonas syringae species complex.</title>
        <authorList>
            <person name="Dillon M."/>
            <person name="Thakur S."/>
            <person name="Almeida R.N.D."/>
            <person name="Weir B.S."/>
            <person name="Guttman D.S."/>
        </authorList>
    </citation>
    <scope>NUCLEOTIDE SEQUENCE [LARGE SCALE GENOMIC DNA]</scope>
    <source>
        <strain evidence="3 4">ICMP 19473</strain>
    </source>
</reference>
<proteinExistence type="predicted"/>
<feature type="coiled-coil region" evidence="1">
    <location>
        <begin position="222"/>
        <end position="249"/>
    </location>
</feature>
<feature type="transmembrane region" description="Helical" evidence="2">
    <location>
        <begin position="257"/>
        <end position="276"/>
    </location>
</feature>
<evidence type="ECO:0000313" key="4">
    <source>
        <dbReference type="Proteomes" id="UP000273854"/>
    </source>
</evidence>
<name>A0A3M5P8E9_PSEVI</name>
<gene>
    <name evidence="3" type="ORF">ALP40_03165</name>
</gene>
<keyword evidence="2" id="KW-0472">Membrane</keyword>
<comment type="caution">
    <text evidence="3">The sequence shown here is derived from an EMBL/GenBank/DDBJ whole genome shotgun (WGS) entry which is preliminary data.</text>
</comment>
<keyword evidence="1" id="KW-0175">Coiled coil</keyword>
<organism evidence="3 4">
    <name type="scientific">Pseudomonas viridiflava</name>
    <name type="common">Phytomonas viridiflava</name>
    <dbReference type="NCBI Taxonomy" id="33069"/>
    <lineage>
        <taxon>Bacteria</taxon>
        <taxon>Pseudomonadati</taxon>
        <taxon>Pseudomonadota</taxon>
        <taxon>Gammaproteobacteria</taxon>
        <taxon>Pseudomonadales</taxon>
        <taxon>Pseudomonadaceae</taxon>
        <taxon>Pseudomonas</taxon>
    </lineage>
</organism>
<accession>A0A3M5P8E9</accession>
<dbReference type="NCBIfam" id="NF033928">
    <property type="entry name" value="alph_xenorhab_A"/>
    <property type="match status" value="1"/>
</dbReference>
<keyword evidence="2" id="KW-0812">Transmembrane</keyword>
<evidence type="ECO:0000256" key="1">
    <source>
        <dbReference type="SAM" id="Coils"/>
    </source>
</evidence>
<dbReference type="Proteomes" id="UP000273854">
    <property type="component" value="Unassembled WGS sequence"/>
</dbReference>
<dbReference type="AlphaFoldDB" id="A0A3M5P8E9"/>
<protein>
    <submittedName>
        <fullName evidence="3">Binary cytotoxin component</fullName>
    </submittedName>
</protein>
<dbReference type="Gene3D" id="1.20.1170.10">
    <property type="match status" value="1"/>
</dbReference>
<evidence type="ECO:0000256" key="2">
    <source>
        <dbReference type="SAM" id="Phobius"/>
    </source>
</evidence>
<evidence type="ECO:0000313" key="3">
    <source>
        <dbReference type="EMBL" id="RMT80293.1"/>
    </source>
</evidence>
<keyword evidence="2" id="KW-1133">Transmembrane helix</keyword>
<sequence>MMQTPFKSLGTDELERVVVKPAEFFHVVLQDEQHDGRAPALVLTKEDILSIKRYERHGLDLPLTLTKVQHHLGFSSSGIPGLEPKDLLATYLNINQHARSWSGLERNIKETGFTVDLFANSFFEQGSAVIEVINNLSITQRLNTKVADLDIEQVWAMTPAELSAEDQHLCISLATYLSVIAADIDKHRQSSEQLASDLQVFTQTLTVSLVPDVTRKITLAGRSDLDEQIEELQTDIERLTVEIEQKIKEYKKTAASAAWGIFGGPIGLAITGGVFGSKAEKIRKEKNRLIREKNAKVQLLKEKRPLAAAVRNLETLFEDMQFRMLDAHQSATNLQDLWSMLASYINESARVLTSITDDQALLIFALHFRGVITPWKEIHGITQPLLKLFNDALDQYRSEQNR</sequence>
<dbReference type="CDD" id="cd22657">
    <property type="entry name" value="ClyA_XaxA-like"/>
    <property type="match status" value="1"/>
</dbReference>
<dbReference type="EMBL" id="RBTP01000043">
    <property type="protein sequence ID" value="RMT80293.1"/>
    <property type="molecule type" value="Genomic_DNA"/>
</dbReference>
<dbReference type="SUPFAM" id="SSF58100">
    <property type="entry name" value="Bacterial hemolysins"/>
    <property type="match status" value="1"/>
</dbReference>